<gene>
    <name evidence="1" type="ORF">UFOVP241_50</name>
</gene>
<protein>
    <submittedName>
        <fullName evidence="1">Uncharacterized protein</fullName>
    </submittedName>
</protein>
<evidence type="ECO:0000313" key="1">
    <source>
        <dbReference type="EMBL" id="CAB5220920.1"/>
    </source>
</evidence>
<dbReference type="EMBL" id="LR798286">
    <property type="protein sequence ID" value="CAB5220920.1"/>
    <property type="molecule type" value="Genomic_DNA"/>
</dbReference>
<sequence>MSKVIILKNNQGKLQGLDDQQQRAYLKWKKLVEGMEIGQTLSFSYRMPRSPEHHKLFFAKLQSLLSRTETFTDMAKLRTWLVMGAGFVDFVPGLDGKPNAIPQSMDFESMDEAEFSELHRQVDNFLWTHRAQETLWPAIDDHARYQCMESLMQEFA</sequence>
<organism evidence="1">
    <name type="scientific">uncultured Caudovirales phage</name>
    <dbReference type="NCBI Taxonomy" id="2100421"/>
    <lineage>
        <taxon>Viruses</taxon>
        <taxon>Duplodnaviria</taxon>
        <taxon>Heunggongvirae</taxon>
        <taxon>Uroviricota</taxon>
        <taxon>Caudoviricetes</taxon>
        <taxon>Peduoviridae</taxon>
        <taxon>Maltschvirus</taxon>
        <taxon>Maltschvirus maltsch</taxon>
    </lineage>
</organism>
<dbReference type="InterPro" id="IPR009797">
    <property type="entry name" value="DUF1367"/>
</dbReference>
<dbReference type="Pfam" id="PF07105">
    <property type="entry name" value="DUF1367"/>
    <property type="match status" value="1"/>
</dbReference>
<proteinExistence type="predicted"/>
<name>A0A6J7WT47_9CAUD</name>
<accession>A0A6J7WT47</accession>
<reference evidence="1" key="1">
    <citation type="submission" date="2020-05" db="EMBL/GenBank/DDBJ databases">
        <authorList>
            <person name="Chiriac C."/>
            <person name="Salcher M."/>
            <person name="Ghai R."/>
            <person name="Kavagutti S V."/>
        </authorList>
    </citation>
    <scope>NUCLEOTIDE SEQUENCE</scope>
</reference>